<accession>A0A9J5YEE0</accession>
<comment type="caution">
    <text evidence="1">The sequence shown here is derived from an EMBL/GenBank/DDBJ whole genome shotgun (WGS) entry which is preliminary data.</text>
</comment>
<protein>
    <submittedName>
        <fullName evidence="1">Uncharacterized protein</fullName>
    </submittedName>
</protein>
<dbReference type="AlphaFoldDB" id="A0A9J5YEE0"/>
<dbReference type="EMBL" id="JACXVP010000006">
    <property type="protein sequence ID" value="KAG5598633.1"/>
    <property type="molecule type" value="Genomic_DNA"/>
</dbReference>
<gene>
    <name evidence="1" type="ORF">H5410_030003</name>
</gene>
<dbReference type="Proteomes" id="UP000824120">
    <property type="component" value="Chromosome 6"/>
</dbReference>
<evidence type="ECO:0000313" key="1">
    <source>
        <dbReference type="EMBL" id="KAG5598633.1"/>
    </source>
</evidence>
<feature type="non-terminal residue" evidence="1">
    <location>
        <position position="1"/>
    </location>
</feature>
<sequence length="70" mass="8295">CYLLFGTWLDWGENPDKVEETVDALLFKFFKYGLMGFEEKIVALKVSSLDYFMYLHCLSGGMYRYEVFIL</sequence>
<reference evidence="1 2" key="1">
    <citation type="submission" date="2020-09" db="EMBL/GenBank/DDBJ databases">
        <title>De no assembly of potato wild relative species, Solanum commersonii.</title>
        <authorList>
            <person name="Cho K."/>
        </authorList>
    </citation>
    <scope>NUCLEOTIDE SEQUENCE [LARGE SCALE GENOMIC DNA]</scope>
    <source>
        <strain evidence="1">LZ3.2</strain>
        <tissue evidence="1">Leaf</tissue>
    </source>
</reference>
<proteinExistence type="predicted"/>
<keyword evidence="2" id="KW-1185">Reference proteome</keyword>
<name>A0A9J5YEE0_SOLCO</name>
<evidence type="ECO:0000313" key="2">
    <source>
        <dbReference type="Proteomes" id="UP000824120"/>
    </source>
</evidence>
<organism evidence="1 2">
    <name type="scientific">Solanum commersonii</name>
    <name type="common">Commerson's wild potato</name>
    <name type="synonym">Commerson's nightshade</name>
    <dbReference type="NCBI Taxonomy" id="4109"/>
    <lineage>
        <taxon>Eukaryota</taxon>
        <taxon>Viridiplantae</taxon>
        <taxon>Streptophyta</taxon>
        <taxon>Embryophyta</taxon>
        <taxon>Tracheophyta</taxon>
        <taxon>Spermatophyta</taxon>
        <taxon>Magnoliopsida</taxon>
        <taxon>eudicotyledons</taxon>
        <taxon>Gunneridae</taxon>
        <taxon>Pentapetalae</taxon>
        <taxon>asterids</taxon>
        <taxon>lamiids</taxon>
        <taxon>Solanales</taxon>
        <taxon>Solanaceae</taxon>
        <taxon>Solanoideae</taxon>
        <taxon>Solaneae</taxon>
        <taxon>Solanum</taxon>
    </lineage>
</organism>